<dbReference type="EMBL" id="JAAGAX010000014">
    <property type="protein sequence ID" value="KAF2293101.1"/>
    <property type="molecule type" value="Genomic_DNA"/>
</dbReference>
<gene>
    <name evidence="1" type="ORF">GH714_036672</name>
</gene>
<name>A0A6A6KVV1_HEVBR</name>
<proteinExistence type="predicted"/>
<organism evidence="1 2">
    <name type="scientific">Hevea brasiliensis</name>
    <name type="common">Para rubber tree</name>
    <name type="synonym">Siphonia brasiliensis</name>
    <dbReference type="NCBI Taxonomy" id="3981"/>
    <lineage>
        <taxon>Eukaryota</taxon>
        <taxon>Viridiplantae</taxon>
        <taxon>Streptophyta</taxon>
        <taxon>Embryophyta</taxon>
        <taxon>Tracheophyta</taxon>
        <taxon>Spermatophyta</taxon>
        <taxon>Magnoliopsida</taxon>
        <taxon>eudicotyledons</taxon>
        <taxon>Gunneridae</taxon>
        <taxon>Pentapetalae</taxon>
        <taxon>rosids</taxon>
        <taxon>fabids</taxon>
        <taxon>Malpighiales</taxon>
        <taxon>Euphorbiaceae</taxon>
        <taxon>Crotonoideae</taxon>
        <taxon>Micrandreae</taxon>
        <taxon>Hevea</taxon>
    </lineage>
</organism>
<dbReference type="AlphaFoldDB" id="A0A6A6KVV1"/>
<accession>A0A6A6KVV1</accession>
<evidence type="ECO:0000313" key="2">
    <source>
        <dbReference type="Proteomes" id="UP000467840"/>
    </source>
</evidence>
<protein>
    <recommendedName>
        <fullName evidence="3">Retrotransposon gag domain-containing protein</fullName>
    </recommendedName>
</protein>
<sequence>MAKGTCSHDLRKDLVTMVAELEHRSKVASTLQEYEYACIGNPWGSNTKLEFPHFNGEGLKGLLLRSEYFFEVGRITLENRVKVAALQLEGKAIEWHQGFVKIKGSEAYESWDEYVKVLGARFGSHPFDDSLAELRNLR</sequence>
<dbReference type="Proteomes" id="UP000467840">
    <property type="component" value="Chromosome 13"/>
</dbReference>
<evidence type="ECO:0008006" key="3">
    <source>
        <dbReference type="Google" id="ProtNLM"/>
    </source>
</evidence>
<comment type="caution">
    <text evidence="1">The sequence shown here is derived from an EMBL/GenBank/DDBJ whole genome shotgun (WGS) entry which is preliminary data.</text>
</comment>
<reference evidence="1 2" key="1">
    <citation type="journal article" date="2020" name="Mol. Plant">
        <title>The Chromosome-Based Rubber Tree Genome Provides New Insights into Spurge Genome Evolution and Rubber Biosynthesis.</title>
        <authorList>
            <person name="Liu J."/>
            <person name="Shi C."/>
            <person name="Shi C.C."/>
            <person name="Li W."/>
            <person name="Zhang Q.J."/>
            <person name="Zhang Y."/>
            <person name="Li K."/>
            <person name="Lu H.F."/>
            <person name="Shi C."/>
            <person name="Zhu S.T."/>
            <person name="Xiao Z.Y."/>
            <person name="Nan H."/>
            <person name="Yue Y."/>
            <person name="Zhu X.G."/>
            <person name="Wu Y."/>
            <person name="Hong X.N."/>
            <person name="Fan G.Y."/>
            <person name="Tong Y."/>
            <person name="Zhang D."/>
            <person name="Mao C.L."/>
            <person name="Liu Y.L."/>
            <person name="Hao S.J."/>
            <person name="Liu W.Q."/>
            <person name="Lv M.Q."/>
            <person name="Zhang H.B."/>
            <person name="Liu Y."/>
            <person name="Hu-Tang G.R."/>
            <person name="Wang J.P."/>
            <person name="Wang J.H."/>
            <person name="Sun Y.H."/>
            <person name="Ni S.B."/>
            <person name="Chen W.B."/>
            <person name="Zhang X.C."/>
            <person name="Jiao Y.N."/>
            <person name="Eichler E.E."/>
            <person name="Li G.H."/>
            <person name="Liu X."/>
            <person name="Gao L.Z."/>
        </authorList>
    </citation>
    <scope>NUCLEOTIDE SEQUENCE [LARGE SCALE GENOMIC DNA]</scope>
    <source>
        <strain evidence="2">cv. GT1</strain>
        <tissue evidence="1">Leaf</tissue>
    </source>
</reference>
<evidence type="ECO:0000313" key="1">
    <source>
        <dbReference type="EMBL" id="KAF2293101.1"/>
    </source>
</evidence>
<keyword evidence="2" id="KW-1185">Reference proteome</keyword>